<dbReference type="AlphaFoldDB" id="A0A1C0Z0X9"/>
<evidence type="ECO:0000313" key="1">
    <source>
        <dbReference type="EMBL" id="OCS93097.1"/>
    </source>
</evidence>
<dbReference type="OrthoDB" id="2364593at2"/>
<proteinExistence type="predicted"/>
<dbReference type="EMBL" id="MATO01000012">
    <property type="protein sequence ID" value="OCS93097.1"/>
    <property type="molecule type" value="Genomic_DNA"/>
</dbReference>
<protein>
    <recommendedName>
        <fullName evidence="3">Hydrolase</fullName>
    </recommendedName>
</protein>
<dbReference type="InterPro" id="IPR011990">
    <property type="entry name" value="TPR-like_helical_dom_sf"/>
</dbReference>
<comment type="caution">
    <text evidence="1">The sequence shown here is derived from an EMBL/GenBank/DDBJ whole genome shotgun (WGS) entry which is preliminary data.</text>
</comment>
<evidence type="ECO:0008006" key="3">
    <source>
        <dbReference type="Google" id="ProtNLM"/>
    </source>
</evidence>
<sequence length="323" mass="37930">MKRKEPLRKKGNMIVFPGVIERTLEIAHEHAEYYRYDEAVQDFEKAFDLVEPPTRSLLAYAYCLYEVRRFADARDVCERVLTHPNIPMIEVMELYLTVCIELKEYAHVQTLASNLLQQSLTDEQREKIERVKLLNEKIMDRLEGQQTVQDRLDTFLTSPIHEQDQFVSALFQQNIRPYKETLIRYAENASVHPLIRATLLTVFCEQQIDCVIHYPIDERTIDINPTELVGSPFDMPQYKALISLAHQHLDADPSKLELVEDVIKRHALYVYPLDWETFCGYTTDEMFAGYVQYMELLFGQRDDMDADIMSCIQQMELNMNVEM</sequence>
<dbReference type="Gene3D" id="1.25.40.10">
    <property type="entry name" value="Tetratricopeptide repeat domain"/>
    <property type="match status" value="1"/>
</dbReference>
<dbReference type="Proteomes" id="UP000093482">
    <property type="component" value="Unassembled WGS sequence"/>
</dbReference>
<gene>
    <name evidence="1" type="ORF">A6K76_01005</name>
</gene>
<organism evidence="1 2">
    <name type="scientific">Caryophanon latum</name>
    <dbReference type="NCBI Taxonomy" id="33977"/>
    <lineage>
        <taxon>Bacteria</taxon>
        <taxon>Bacillati</taxon>
        <taxon>Bacillota</taxon>
        <taxon>Bacilli</taxon>
        <taxon>Bacillales</taxon>
        <taxon>Caryophanaceae</taxon>
        <taxon>Caryophanon</taxon>
    </lineage>
</organism>
<name>A0A1C0Z0X9_9BACL</name>
<dbReference type="RefSeq" id="WP_066462050.1">
    <property type="nucleotide sequence ID" value="NZ_MATO01000012.1"/>
</dbReference>
<evidence type="ECO:0000313" key="2">
    <source>
        <dbReference type="Proteomes" id="UP000093482"/>
    </source>
</evidence>
<keyword evidence="2" id="KW-1185">Reference proteome</keyword>
<dbReference type="SUPFAM" id="SSF48452">
    <property type="entry name" value="TPR-like"/>
    <property type="match status" value="1"/>
</dbReference>
<accession>A0A1C0Z0X9</accession>
<reference evidence="1 2" key="1">
    <citation type="submission" date="2016-07" db="EMBL/GenBank/DDBJ databases">
        <title>Caryophanon latum genome sequencing.</title>
        <authorList>
            <person name="Verma A."/>
            <person name="Pal Y."/>
            <person name="Krishnamurthi S."/>
        </authorList>
    </citation>
    <scope>NUCLEOTIDE SEQUENCE [LARGE SCALE GENOMIC DNA]</scope>
    <source>
        <strain evidence="1 2">DSM 14151</strain>
    </source>
</reference>